<dbReference type="InterPro" id="IPR011990">
    <property type="entry name" value="TPR-like_helical_dom_sf"/>
</dbReference>
<name>A0A423WKY7_9PEZI</name>
<dbReference type="EMBL" id="LKEB01000048">
    <property type="protein sequence ID" value="ROW03872.1"/>
    <property type="molecule type" value="Genomic_DNA"/>
</dbReference>
<evidence type="ECO:0000256" key="1">
    <source>
        <dbReference type="ARBA" id="ARBA00022737"/>
    </source>
</evidence>
<dbReference type="OrthoDB" id="2913095at2759"/>
<dbReference type="PANTHER" id="PTHR10039:SF14">
    <property type="entry name" value="NACHT DOMAIN-CONTAINING PROTEIN"/>
    <property type="match status" value="1"/>
</dbReference>
<keyword evidence="1" id="KW-0677">Repeat</keyword>
<evidence type="ECO:0000259" key="3">
    <source>
        <dbReference type="Pfam" id="PF17109"/>
    </source>
</evidence>
<evidence type="ECO:0000313" key="5">
    <source>
        <dbReference type="EMBL" id="ROW03872.1"/>
    </source>
</evidence>
<dbReference type="PANTHER" id="PTHR10039">
    <property type="entry name" value="AMELOGENIN"/>
    <property type="match status" value="1"/>
</dbReference>
<proteinExistence type="predicted"/>
<dbReference type="Pfam" id="PF17109">
    <property type="entry name" value="Goodbye"/>
    <property type="match status" value="1"/>
</dbReference>
<evidence type="ECO:0000256" key="2">
    <source>
        <dbReference type="SAM" id="Coils"/>
    </source>
</evidence>
<feature type="domain" description="Nephrocystin 3-like N-terminal" evidence="4">
    <location>
        <begin position="298"/>
        <end position="363"/>
    </location>
</feature>
<evidence type="ECO:0000313" key="6">
    <source>
        <dbReference type="Proteomes" id="UP000285146"/>
    </source>
</evidence>
<keyword evidence="6" id="KW-1185">Reference proteome</keyword>
<keyword evidence="2" id="KW-0175">Coiled coil</keyword>
<protein>
    <submittedName>
        <fullName evidence="5">Uncharacterized protein</fullName>
    </submittedName>
</protein>
<dbReference type="Gene3D" id="1.25.40.10">
    <property type="entry name" value="Tetratricopeptide repeat domain"/>
    <property type="match status" value="1"/>
</dbReference>
<organism evidence="5 6">
    <name type="scientific">Cytospora leucostoma</name>
    <dbReference type="NCBI Taxonomy" id="1230097"/>
    <lineage>
        <taxon>Eukaryota</taxon>
        <taxon>Fungi</taxon>
        <taxon>Dikarya</taxon>
        <taxon>Ascomycota</taxon>
        <taxon>Pezizomycotina</taxon>
        <taxon>Sordariomycetes</taxon>
        <taxon>Sordariomycetidae</taxon>
        <taxon>Diaporthales</taxon>
        <taxon>Cytosporaceae</taxon>
        <taxon>Cytospora</taxon>
    </lineage>
</organism>
<reference evidence="5 6" key="1">
    <citation type="submission" date="2015-09" db="EMBL/GenBank/DDBJ databases">
        <title>Host preference determinants of Valsa canker pathogens revealed by comparative genomics.</title>
        <authorList>
            <person name="Yin Z."/>
            <person name="Huang L."/>
        </authorList>
    </citation>
    <scope>NUCLEOTIDE SEQUENCE [LARGE SCALE GENOMIC DNA]</scope>
    <source>
        <strain evidence="5 6">SXYLt</strain>
    </source>
</reference>
<dbReference type="InterPro" id="IPR056884">
    <property type="entry name" value="NPHP3-like_N"/>
</dbReference>
<comment type="caution">
    <text evidence="5">The sequence shown here is derived from an EMBL/GenBank/DDBJ whole genome shotgun (WGS) entry which is preliminary data.</text>
</comment>
<feature type="coiled-coil region" evidence="2">
    <location>
        <begin position="1281"/>
        <end position="1315"/>
    </location>
</feature>
<dbReference type="Proteomes" id="UP000285146">
    <property type="component" value="Unassembled WGS sequence"/>
</dbReference>
<dbReference type="STRING" id="1230097.A0A423WKY7"/>
<gene>
    <name evidence="5" type="ORF">VPNG_07303</name>
</gene>
<dbReference type="Pfam" id="PF24883">
    <property type="entry name" value="NPHP3_N"/>
    <property type="match status" value="1"/>
</dbReference>
<dbReference type="InterPro" id="IPR031350">
    <property type="entry name" value="Goodbye_dom"/>
</dbReference>
<evidence type="ECO:0000259" key="4">
    <source>
        <dbReference type="Pfam" id="PF24883"/>
    </source>
</evidence>
<sequence>MVSSQRPLDARGNKLPEGELSMASLWTEADIRFREICGFSLLQGDVKSFDDLQHNIEEADKKYGTDEGEDKKKWDKAKNVGLKSLEYLKMLVSVASQASGFIPIPDAATTMASSALCFVLGIPAAIRGYNDAINQVFSTVASALSQFKIYKSMRNIDQSLLRQINRVMINFVEGDKLKRILKKSKVILEGDPDLSLAMKEFKEALTSHHHLEATITLAEVVNMHAEVVDMHEEQTRHFEDLGKKADETRMGVQSLNKETEHTNMLSKIRDSLGVWTYVQLDGNTTQTCQDYVNKCVDGTGKWIDQHKAYTTWTAPNDESISNVLVGSGPRSSGKTSATALITKRLQHRQDRTYVAHYFFPAESLTANTKRSEGEIITPVRGTEDRRVCVGDHYYLVFDGVENLPRQEAEMLLKFLSHPKLATGSMGRLRVLVSGTDGAFDRGPAIGDVLRIEMKQQNCEDMRVIVEAKLNHWPMLQQHPTKNAEGSYSMLHLGLEDIFRLLSTRMGGNILEELNQMLDRPISSQESAIRTLQQSLTADEVSEVNERLKWALFSREIMTLKELEAAMLLYSDTASFTSLQEVIESNYSAVLKIDGNSVYIEDSVKELLQKGKDTPAKSSQDKKQPTISMNITINNVDQEVCGNFFWDLAQKTIRDRFKFDFNATSNAIGSNQAIIGVDEFDAHRTFVMLAFKYLKGEPTGQIKEIGECLIGWLPYHLGRLGTLEDEEKECLTPDEKLEVGRSLYNLFKDRKLFERHKDSFDRVVWWPEELEIVQGWLHDPAVVRRVDKQWKDEMKLAINPTRGFLRGWVSMVLEGFLRERSGHVGNAYRWIVQFMQTDTQRITYANDVDDDASSPTSSASNTSEIDWYEVSSWCQRYLELPDSSLDSLWYERLAEAASVRNSSPDVIISFYKRAMETENYSWLCHRGLGKTYRLQERISEATGEMELALERAKGDDATPKPEEKDITALHLLLGDYIYSEQAADVQKAVEHYIFACSSSDSIQAKQGHLGRLKATLRSSSEDEARNLLKDTLARESGEGDMLSVLKMIALDELHGAISTKMFNVVKGHRDLFIGIVRAMETATKKPASGGDRTEELDEDKRFEEDETRGVLLYYRGVAAYTYKESPEGTEPVREALRLWEECRRQLSDVGGSNSSVVRTAAITDLAKHYFQSMVESRALNHINELEKLASDSSSNDNPVGFLGALYALRGDKQQSKEVLLPQVTHALEILSDETPDNDYDGFSLLYTTLMHYGDFVNADIVGDFEDKEAVLEKLKQLAQETIQVAKDKFRDSSQQIQRIEAAKEHVESLIAATEAKYEAEMADDIEAKRSEDQGDGVPTSPDFTTSTAHQFLQSRLSALQEKHSPGLNTDDIAAWTCSGRTPDGERCKKQGEFEKNLYHCIYCFSRDFCEDCLRRLRDSTSCVEITACSAEHRWLRLPPMGGDMYGGMWPESVLVPTDVRPVEDDERILEAHYASDGGGQKRKVEEWKQALADEWGIILDG</sequence>
<feature type="domain" description="Fungal STAND N-terminal Goodbye" evidence="3">
    <location>
        <begin position="26"/>
        <end position="150"/>
    </location>
</feature>
<dbReference type="InParanoid" id="A0A423WKY7"/>
<accession>A0A423WKY7</accession>